<dbReference type="AlphaFoldDB" id="A0A4R6UEQ3"/>
<protein>
    <recommendedName>
        <fullName evidence="4 11">Lipid-A-disaccharide synthase</fullName>
        <ecNumber evidence="3 11">2.4.1.182</ecNumber>
    </recommendedName>
</protein>
<keyword evidence="7 11" id="KW-0328">Glycosyltransferase</keyword>
<dbReference type="HAMAP" id="MF_00392">
    <property type="entry name" value="LpxB"/>
    <property type="match status" value="1"/>
</dbReference>
<evidence type="ECO:0000256" key="6">
    <source>
        <dbReference type="ARBA" id="ARBA00022556"/>
    </source>
</evidence>
<sequence length="389" mass="42467">MPPASMSGARCDVAMVAGEASGDMLAAQLLAGLRQRWPDWQAAGIGGPHMQAQGFDAWWPSDKLAVRGYVEVLRHYREIVGIRRQLRDRLLAAPPRVFVGVDAPDFNLSLEGDLRAAGVATVHFVAPAVWAWRPERIEVIRRHVDHVLCIFPFEPALFQRHGIAATYVGHPLAPLIPRHPDQAAARAALDLPADGPVVAVLPGSRRAEIAHVLPRFLAAVQRMRQARPELAFVLPAVPALQAEIERHVRQAALSDVVRVLQGQSHAALAACDVTLIASGTATLEAALFKRPMVIAYHMNWLSWKLHQRKMLQPWVGLPNILAQEFVVPELLQDAATPAALAEATLAWLADDDATAQRVQSLQQRFAALHDTLNRPTAQLATDAIAQVLG</sequence>
<name>A0A4R6UEQ3_9BURK</name>
<keyword evidence="8 11" id="KW-0808">Transferase</keyword>
<evidence type="ECO:0000256" key="5">
    <source>
        <dbReference type="ARBA" id="ARBA00022516"/>
    </source>
</evidence>
<gene>
    <name evidence="11" type="primary">lpxB</name>
    <name evidence="12" type="ORF">DFR43_10521</name>
</gene>
<evidence type="ECO:0000256" key="1">
    <source>
        <dbReference type="ARBA" id="ARBA00002056"/>
    </source>
</evidence>
<dbReference type="PANTHER" id="PTHR30372:SF4">
    <property type="entry name" value="LIPID-A-DISACCHARIDE SYNTHASE, MITOCHONDRIAL-RELATED"/>
    <property type="match status" value="1"/>
</dbReference>
<evidence type="ECO:0000256" key="3">
    <source>
        <dbReference type="ARBA" id="ARBA00012687"/>
    </source>
</evidence>
<dbReference type="PANTHER" id="PTHR30372">
    <property type="entry name" value="LIPID-A-DISACCHARIDE SYNTHASE"/>
    <property type="match status" value="1"/>
</dbReference>
<evidence type="ECO:0000256" key="4">
    <source>
        <dbReference type="ARBA" id="ARBA00020902"/>
    </source>
</evidence>
<reference evidence="12 13" key="1">
    <citation type="submission" date="2019-03" db="EMBL/GenBank/DDBJ databases">
        <title>Genomic Encyclopedia of Type Strains, Phase IV (KMG-IV): sequencing the most valuable type-strain genomes for metagenomic binning, comparative biology and taxonomic classification.</title>
        <authorList>
            <person name="Goeker M."/>
        </authorList>
    </citation>
    <scope>NUCLEOTIDE SEQUENCE [LARGE SCALE GENOMIC DNA]</scope>
    <source>
        <strain evidence="12 13">DSM 19605</strain>
    </source>
</reference>
<evidence type="ECO:0000313" key="13">
    <source>
        <dbReference type="Proteomes" id="UP000295510"/>
    </source>
</evidence>
<accession>A0A4R6UEQ3</accession>
<dbReference type="GO" id="GO:0005543">
    <property type="term" value="F:phospholipid binding"/>
    <property type="evidence" value="ECO:0007669"/>
    <property type="project" value="TreeGrafter"/>
</dbReference>
<dbReference type="GO" id="GO:0009245">
    <property type="term" value="P:lipid A biosynthetic process"/>
    <property type="evidence" value="ECO:0007669"/>
    <property type="project" value="UniProtKB-UniRule"/>
</dbReference>
<evidence type="ECO:0000256" key="7">
    <source>
        <dbReference type="ARBA" id="ARBA00022676"/>
    </source>
</evidence>
<keyword evidence="6 11" id="KW-0441">Lipid A biosynthesis</keyword>
<organism evidence="12 13">
    <name type="scientific">Tepidicella xavieri</name>
    <dbReference type="NCBI Taxonomy" id="360241"/>
    <lineage>
        <taxon>Bacteria</taxon>
        <taxon>Pseudomonadati</taxon>
        <taxon>Pseudomonadota</taxon>
        <taxon>Betaproteobacteria</taxon>
        <taxon>Burkholderiales</taxon>
        <taxon>Tepidicella</taxon>
    </lineage>
</organism>
<dbReference type="Pfam" id="PF02684">
    <property type="entry name" value="LpxB"/>
    <property type="match status" value="1"/>
</dbReference>
<proteinExistence type="inferred from homology"/>
<dbReference type="Proteomes" id="UP000295510">
    <property type="component" value="Unassembled WGS sequence"/>
</dbReference>
<evidence type="ECO:0000256" key="10">
    <source>
        <dbReference type="ARBA" id="ARBA00048975"/>
    </source>
</evidence>
<keyword evidence="5 11" id="KW-0444">Lipid biosynthesis</keyword>
<dbReference type="CDD" id="cd01635">
    <property type="entry name" value="Glycosyltransferase_GTB-type"/>
    <property type="match status" value="1"/>
</dbReference>
<comment type="similarity">
    <text evidence="2 11">Belongs to the LpxB family.</text>
</comment>
<dbReference type="GO" id="GO:0008915">
    <property type="term" value="F:lipid-A-disaccharide synthase activity"/>
    <property type="evidence" value="ECO:0007669"/>
    <property type="project" value="UniProtKB-UniRule"/>
</dbReference>
<keyword evidence="9 11" id="KW-0443">Lipid metabolism</keyword>
<dbReference type="GO" id="GO:0016020">
    <property type="term" value="C:membrane"/>
    <property type="evidence" value="ECO:0007669"/>
    <property type="project" value="GOC"/>
</dbReference>
<comment type="caution">
    <text evidence="12">The sequence shown here is derived from an EMBL/GenBank/DDBJ whole genome shotgun (WGS) entry which is preliminary data.</text>
</comment>
<evidence type="ECO:0000256" key="8">
    <source>
        <dbReference type="ARBA" id="ARBA00022679"/>
    </source>
</evidence>
<comment type="catalytic activity">
    <reaction evidence="10 11">
        <text>a lipid X + a UDP-2-N,3-O-bis[(3R)-3-hydroxyacyl]-alpha-D-glucosamine = a lipid A disaccharide + UDP + H(+)</text>
        <dbReference type="Rhea" id="RHEA:67828"/>
        <dbReference type="ChEBI" id="CHEBI:15378"/>
        <dbReference type="ChEBI" id="CHEBI:58223"/>
        <dbReference type="ChEBI" id="CHEBI:137748"/>
        <dbReference type="ChEBI" id="CHEBI:176338"/>
        <dbReference type="ChEBI" id="CHEBI:176343"/>
        <dbReference type="EC" id="2.4.1.182"/>
    </reaction>
</comment>
<evidence type="ECO:0000256" key="11">
    <source>
        <dbReference type="HAMAP-Rule" id="MF_00392"/>
    </source>
</evidence>
<dbReference type="NCBIfam" id="TIGR00215">
    <property type="entry name" value="lpxB"/>
    <property type="match status" value="1"/>
</dbReference>
<keyword evidence="13" id="KW-1185">Reference proteome</keyword>
<dbReference type="EC" id="2.4.1.182" evidence="3 11"/>
<dbReference type="EMBL" id="SNYL01000005">
    <property type="protein sequence ID" value="TDQ43673.1"/>
    <property type="molecule type" value="Genomic_DNA"/>
</dbReference>
<evidence type="ECO:0000256" key="2">
    <source>
        <dbReference type="ARBA" id="ARBA00007868"/>
    </source>
</evidence>
<dbReference type="Gene3D" id="3.40.50.2000">
    <property type="entry name" value="Glycogen Phosphorylase B"/>
    <property type="match status" value="1"/>
</dbReference>
<comment type="function">
    <text evidence="1 11">Condensation of UDP-2,3-diacylglucosamine and 2,3-diacylglucosamine-1-phosphate to form lipid A disaccharide, a precursor of lipid A, a phosphorylated glycolipid that anchors the lipopolysaccharide to the outer membrane of the cell.</text>
</comment>
<evidence type="ECO:0000313" key="12">
    <source>
        <dbReference type="EMBL" id="TDQ43673.1"/>
    </source>
</evidence>
<dbReference type="InterPro" id="IPR003835">
    <property type="entry name" value="Glyco_trans_19"/>
</dbReference>
<comment type="pathway">
    <text evidence="11">Bacterial outer membrane biogenesis; LPS lipid A biosynthesis.</text>
</comment>
<dbReference type="UniPathway" id="UPA00973"/>
<dbReference type="SUPFAM" id="SSF53756">
    <property type="entry name" value="UDP-Glycosyltransferase/glycogen phosphorylase"/>
    <property type="match status" value="1"/>
</dbReference>
<evidence type="ECO:0000256" key="9">
    <source>
        <dbReference type="ARBA" id="ARBA00023098"/>
    </source>
</evidence>